<dbReference type="PANTHER" id="PTHR43108:SF8">
    <property type="entry name" value="SD21168P"/>
    <property type="match status" value="1"/>
</dbReference>
<dbReference type="STRING" id="234267.Acid_6855"/>
<protein>
    <submittedName>
        <fullName evidence="7">Sulfatase</fullName>
    </submittedName>
</protein>
<dbReference type="InParanoid" id="Q01RE9"/>
<dbReference type="Gene3D" id="3.40.720.10">
    <property type="entry name" value="Alkaline Phosphatase, subunit A"/>
    <property type="match status" value="1"/>
</dbReference>
<dbReference type="GO" id="GO:0016787">
    <property type="term" value="F:hydrolase activity"/>
    <property type="evidence" value="ECO:0007669"/>
    <property type="project" value="UniProtKB-KW"/>
</dbReference>
<evidence type="ECO:0000259" key="6">
    <source>
        <dbReference type="Pfam" id="PF00884"/>
    </source>
</evidence>
<dbReference type="KEGG" id="sus:Acid_6855"/>
<evidence type="ECO:0000256" key="2">
    <source>
        <dbReference type="ARBA" id="ARBA00022729"/>
    </source>
</evidence>
<evidence type="ECO:0000313" key="7">
    <source>
        <dbReference type="EMBL" id="ABJ87771.1"/>
    </source>
</evidence>
<keyword evidence="2" id="KW-0732">Signal</keyword>
<dbReference type="eggNOG" id="COG3119">
    <property type="taxonomic scope" value="Bacteria"/>
</dbReference>
<dbReference type="Pfam" id="PF00884">
    <property type="entry name" value="Sulfatase"/>
    <property type="match status" value="1"/>
</dbReference>
<dbReference type="PANTHER" id="PTHR43108">
    <property type="entry name" value="N-ACETYLGLUCOSAMINE-6-SULFATASE FAMILY MEMBER"/>
    <property type="match status" value="1"/>
</dbReference>
<comment type="similarity">
    <text evidence="1">Belongs to the sulfatase family.</text>
</comment>
<reference evidence="7" key="1">
    <citation type="submission" date="2006-10" db="EMBL/GenBank/DDBJ databases">
        <title>Complete sequence of Solibacter usitatus Ellin6076.</title>
        <authorList>
            <consortium name="US DOE Joint Genome Institute"/>
            <person name="Copeland A."/>
            <person name="Lucas S."/>
            <person name="Lapidus A."/>
            <person name="Barry K."/>
            <person name="Detter J.C."/>
            <person name="Glavina del Rio T."/>
            <person name="Hammon N."/>
            <person name="Israni S."/>
            <person name="Dalin E."/>
            <person name="Tice H."/>
            <person name="Pitluck S."/>
            <person name="Thompson L.S."/>
            <person name="Brettin T."/>
            <person name="Bruce D."/>
            <person name="Han C."/>
            <person name="Tapia R."/>
            <person name="Gilna P."/>
            <person name="Schmutz J."/>
            <person name="Larimer F."/>
            <person name="Land M."/>
            <person name="Hauser L."/>
            <person name="Kyrpides N."/>
            <person name="Mikhailova N."/>
            <person name="Janssen P.H."/>
            <person name="Kuske C.R."/>
            <person name="Richardson P."/>
        </authorList>
    </citation>
    <scope>NUCLEOTIDE SEQUENCE</scope>
    <source>
        <strain evidence="7">Ellin6076</strain>
    </source>
</reference>
<feature type="domain" description="Sulfatase N-terminal" evidence="6">
    <location>
        <begin position="29"/>
        <end position="360"/>
    </location>
</feature>
<dbReference type="SUPFAM" id="SSF53649">
    <property type="entry name" value="Alkaline phosphatase-like"/>
    <property type="match status" value="1"/>
</dbReference>
<dbReference type="EMBL" id="CP000473">
    <property type="protein sequence ID" value="ABJ87771.1"/>
    <property type="molecule type" value="Genomic_DNA"/>
</dbReference>
<evidence type="ECO:0000256" key="1">
    <source>
        <dbReference type="ARBA" id="ARBA00008779"/>
    </source>
</evidence>
<dbReference type="AlphaFoldDB" id="Q01RE9"/>
<sequence length="499" mass="57224" precursor="true">MPISRRSLLGAATAAISAPSLLAQARRRRNVIFILSDDHRYDALGFMHPQPWLRTPHLDTLARDGAHLKNAFVCTALCSPSRASILTGVYAHRHHIVDNNTAIPRGTRFFPQLLQRAGYKTGFVGKWHMGREGDDPQPGFDKWVSFRGQGSYLPERNGLNVDGKHVPQKGYITDELTDYALDWLRTVPKEQPYFLYLSHKAVHADFIPADRHKGAYAKETFRPPTTMDESGPNAQHRPMWVQNQRNSWHGVDFPYHSDLDVGEYYKRYAETLLGVDDSVDRMLDALRERGQLDSTLVIYMGDNGFQFGEHGLIDKRTAYEESMRVPLLARCPEMFSGGRVVDRMVAGLDIMPTVLDAAGAAIPQGLDGRSMLPLLRGENDPQWRTQLLYEYYWERNFPQTPTMHALRTDRYKYVRYYGIWDSDELYDLQEDPNETTNLIYNPERKATIEEFNKRLFDEMERTDGMSIPLFRDSGGVSNRRNPNKGKATDFPDEMKGKKQ</sequence>
<feature type="compositionally biased region" description="Basic and acidic residues" evidence="5">
    <location>
        <begin position="486"/>
        <end position="499"/>
    </location>
</feature>
<name>Q01RE9_SOLUE</name>
<proteinExistence type="inferred from homology"/>
<dbReference type="PROSITE" id="PS00523">
    <property type="entry name" value="SULFATASE_1"/>
    <property type="match status" value="1"/>
</dbReference>
<dbReference type="CDD" id="cd16031">
    <property type="entry name" value="G6S_like"/>
    <property type="match status" value="1"/>
</dbReference>
<dbReference type="PROSITE" id="PS00149">
    <property type="entry name" value="SULFATASE_2"/>
    <property type="match status" value="1"/>
</dbReference>
<dbReference type="PROSITE" id="PS51318">
    <property type="entry name" value="TAT"/>
    <property type="match status" value="1"/>
</dbReference>
<organism evidence="7">
    <name type="scientific">Solibacter usitatus (strain Ellin6076)</name>
    <dbReference type="NCBI Taxonomy" id="234267"/>
    <lineage>
        <taxon>Bacteria</taxon>
        <taxon>Pseudomonadati</taxon>
        <taxon>Acidobacteriota</taxon>
        <taxon>Terriglobia</taxon>
        <taxon>Bryobacterales</taxon>
        <taxon>Solibacteraceae</taxon>
        <taxon>Candidatus Solibacter</taxon>
    </lineage>
</organism>
<dbReference type="InterPro" id="IPR017850">
    <property type="entry name" value="Alkaline_phosphatase_core_sf"/>
</dbReference>
<accession>Q01RE9</accession>
<keyword evidence="4" id="KW-0325">Glycoprotein</keyword>
<dbReference type="OrthoDB" id="9762324at2"/>
<dbReference type="InterPro" id="IPR006311">
    <property type="entry name" value="TAT_signal"/>
</dbReference>
<evidence type="ECO:0000256" key="5">
    <source>
        <dbReference type="SAM" id="MobiDB-lite"/>
    </source>
</evidence>
<evidence type="ECO:0000256" key="3">
    <source>
        <dbReference type="ARBA" id="ARBA00022801"/>
    </source>
</evidence>
<dbReference type="InterPro" id="IPR000917">
    <property type="entry name" value="Sulfatase_N"/>
</dbReference>
<dbReference type="HOGENOM" id="CLU_006332_9_3_0"/>
<keyword evidence="3" id="KW-0378">Hydrolase</keyword>
<dbReference type="InterPro" id="IPR024607">
    <property type="entry name" value="Sulfatase_CS"/>
</dbReference>
<gene>
    <name evidence="7" type="ordered locus">Acid_6855</name>
</gene>
<evidence type="ECO:0000256" key="4">
    <source>
        <dbReference type="ARBA" id="ARBA00023180"/>
    </source>
</evidence>
<feature type="region of interest" description="Disordered" evidence="5">
    <location>
        <begin position="466"/>
        <end position="499"/>
    </location>
</feature>